<protein>
    <recommendedName>
        <fullName evidence="4">DUF3592 domain-containing protein</fullName>
    </recommendedName>
</protein>
<dbReference type="AlphaFoldDB" id="A0A4P2Q909"/>
<dbReference type="EMBL" id="CP012670">
    <property type="protein sequence ID" value="AUX25741.1"/>
    <property type="molecule type" value="Genomic_DNA"/>
</dbReference>
<dbReference type="OrthoDB" id="9961266at2"/>
<feature type="transmembrane region" description="Helical" evidence="1">
    <location>
        <begin position="56"/>
        <end position="76"/>
    </location>
</feature>
<evidence type="ECO:0008006" key="4">
    <source>
        <dbReference type="Google" id="ProtNLM"/>
    </source>
</evidence>
<reference evidence="2 3" key="1">
    <citation type="submission" date="2015-09" db="EMBL/GenBank/DDBJ databases">
        <title>Sorangium comparison.</title>
        <authorList>
            <person name="Zaburannyi N."/>
            <person name="Bunk B."/>
            <person name="Overmann J."/>
            <person name="Mueller R."/>
        </authorList>
    </citation>
    <scope>NUCLEOTIDE SEQUENCE [LARGE SCALE GENOMIC DNA]</scope>
    <source>
        <strain evidence="2 3">So ceGT47</strain>
    </source>
</reference>
<keyword evidence="1" id="KW-0472">Membrane</keyword>
<organism evidence="2 3">
    <name type="scientific">Sorangium cellulosum</name>
    <name type="common">Polyangium cellulosum</name>
    <dbReference type="NCBI Taxonomy" id="56"/>
    <lineage>
        <taxon>Bacteria</taxon>
        <taxon>Pseudomonadati</taxon>
        <taxon>Myxococcota</taxon>
        <taxon>Polyangia</taxon>
        <taxon>Polyangiales</taxon>
        <taxon>Polyangiaceae</taxon>
        <taxon>Sorangium</taxon>
    </lineage>
</organism>
<evidence type="ECO:0000256" key="1">
    <source>
        <dbReference type="SAM" id="Phobius"/>
    </source>
</evidence>
<evidence type="ECO:0000313" key="3">
    <source>
        <dbReference type="Proteomes" id="UP000295781"/>
    </source>
</evidence>
<feature type="transmembrane region" description="Helical" evidence="1">
    <location>
        <begin position="20"/>
        <end position="44"/>
    </location>
</feature>
<proteinExistence type="predicted"/>
<gene>
    <name evidence="2" type="ORF">SOCEGT47_062900</name>
</gene>
<keyword evidence="1" id="KW-0812">Transmembrane</keyword>
<dbReference type="RefSeq" id="WP_129352861.1">
    <property type="nucleotide sequence ID" value="NZ_CP012670.1"/>
</dbReference>
<evidence type="ECO:0000313" key="2">
    <source>
        <dbReference type="EMBL" id="AUX25741.1"/>
    </source>
</evidence>
<keyword evidence="1" id="KW-1133">Transmembrane helix</keyword>
<sequence>MRPSDPKPPIPLDQGTKTQLLSGVIGTSVGAVLLTPALALFYSYHFASKTPMLTRVVLAIGLPLTLMALLFGIPGVRDLRRALVTRRVMRYGVPAQAEVLDRKFTKRHYNQYYVIRLRLRVLPRDAAPYEVTIDWLSGAETLMVTPGRLVPVKVDPRNPRAVVVNA</sequence>
<accession>A0A4P2Q909</accession>
<dbReference type="Proteomes" id="UP000295781">
    <property type="component" value="Chromosome"/>
</dbReference>
<name>A0A4P2Q909_SORCE</name>